<dbReference type="InterPro" id="IPR011042">
    <property type="entry name" value="6-blade_b-propeller_TolB-like"/>
</dbReference>
<accession>A0A6C0F4V9</accession>
<sequence>MSSTSNVQNLLSNVFRPTFVYAAGTGYQSRLEMTNIDTVSANTVKTYTASVGDPSNNVYVGTGSGNAYATLGASSNISNTFLGVSAGGATSNVKNSVFLGYRSGYGASNSSNSISIGANTLNGGNSNVYIGCGTGITTGSNNIFIGPGLSQASVSNTMLVGSGTNILLNGDLVNKRVGINLSTLPTFDPSVPILLDVNGYARVGVTSNNGKLGVNIPPAYSLDVNGNMRVSDGYGTLIMSNDVNSNSVTTLRTSGTYPTALSTLGVANGYYSSQGTMLSITGYRTVASNILPGSIMFSAESPDGSLYHYAQIYRRRGTYDIVSQTSNALLLSATLAGGLALYPSASNLNWNVAYFPSTLVVPTLTLSPSVVTTLAGDGFYFYVEGTGSGARFQGTGGLYVLPDSNILVGTTSRIRLVTPGGVTSTVVGNGTSGTTDGTGASATVYFPYAFDMLPDGKIIMGDSNHLRVLTYPGMVVTTLIGGASAFADGDAATARFGNINGLAVLRDGNIAVADNTNRRIRIVTYPGGNVSTLAGNGTAGVLPYAYDVAQLPDGDLIVSDFGNSRIRRITYPGGVISTFVTIPTPHSFAVLPTGMILATCYDIYGVRAITNPGGATTVLAGNGSMARVDGTGTAAGFKNPTRIAVNRFTGVAYVSDVETIRQMTLPYS</sequence>
<protein>
    <recommendedName>
        <fullName evidence="2">NHL repeat containing protein</fullName>
    </recommendedName>
</protein>
<reference evidence="1" key="1">
    <citation type="journal article" date="2020" name="Nature">
        <title>Giant virus diversity and host interactions through global metagenomics.</title>
        <authorList>
            <person name="Schulz F."/>
            <person name="Roux S."/>
            <person name="Paez-Espino D."/>
            <person name="Jungbluth S."/>
            <person name="Walsh D.A."/>
            <person name="Denef V.J."/>
            <person name="McMahon K.D."/>
            <person name="Konstantinidis K.T."/>
            <person name="Eloe-Fadrosh E.A."/>
            <person name="Kyrpides N.C."/>
            <person name="Woyke T."/>
        </authorList>
    </citation>
    <scope>NUCLEOTIDE SEQUENCE</scope>
    <source>
        <strain evidence="1">GVMAG-M-3300009180-45</strain>
    </source>
</reference>
<proteinExistence type="predicted"/>
<name>A0A6C0F4V9_9ZZZZ</name>
<organism evidence="1">
    <name type="scientific">viral metagenome</name>
    <dbReference type="NCBI Taxonomy" id="1070528"/>
    <lineage>
        <taxon>unclassified sequences</taxon>
        <taxon>metagenomes</taxon>
        <taxon>organismal metagenomes</taxon>
    </lineage>
</organism>
<dbReference type="PANTHER" id="PTHR24104:SF53">
    <property type="match status" value="1"/>
</dbReference>
<dbReference type="SUPFAM" id="SSF101898">
    <property type="entry name" value="NHL repeat"/>
    <property type="match status" value="1"/>
</dbReference>
<dbReference type="InterPro" id="IPR050952">
    <property type="entry name" value="TRIM-NHL_E3_ligases"/>
</dbReference>
<dbReference type="GO" id="GO:0043161">
    <property type="term" value="P:proteasome-mediated ubiquitin-dependent protein catabolic process"/>
    <property type="evidence" value="ECO:0007669"/>
    <property type="project" value="TreeGrafter"/>
</dbReference>
<dbReference type="GO" id="GO:0000209">
    <property type="term" value="P:protein polyubiquitination"/>
    <property type="evidence" value="ECO:0007669"/>
    <property type="project" value="TreeGrafter"/>
</dbReference>
<dbReference type="GO" id="GO:0061630">
    <property type="term" value="F:ubiquitin protein ligase activity"/>
    <property type="evidence" value="ECO:0007669"/>
    <property type="project" value="TreeGrafter"/>
</dbReference>
<dbReference type="PANTHER" id="PTHR24104">
    <property type="entry name" value="E3 UBIQUITIN-PROTEIN LIGASE NHLRC1-RELATED"/>
    <property type="match status" value="1"/>
</dbReference>
<dbReference type="EMBL" id="MN739024">
    <property type="protein sequence ID" value="QHT35609.1"/>
    <property type="molecule type" value="Genomic_DNA"/>
</dbReference>
<dbReference type="Gene3D" id="2.120.10.30">
    <property type="entry name" value="TolB, C-terminal domain"/>
    <property type="match status" value="3"/>
</dbReference>
<dbReference type="AlphaFoldDB" id="A0A6C0F4V9"/>
<evidence type="ECO:0008006" key="2">
    <source>
        <dbReference type="Google" id="ProtNLM"/>
    </source>
</evidence>
<evidence type="ECO:0000313" key="1">
    <source>
        <dbReference type="EMBL" id="QHT35609.1"/>
    </source>
</evidence>